<name>A0A4Y2JYI6_ARAVE</name>
<dbReference type="Proteomes" id="UP000499080">
    <property type="component" value="Unassembled WGS sequence"/>
</dbReference>
<dbReference type="EMBL" id="BGPR01004007">
    <property type="protein sequence ID" value="GBM94887.1"/>
    <property type="molecule type" value="Genomic_DNA"/>
</dbReference>
<keyword evidence="2" id="KW-1185">Reference proteome</keyword>
<protein>
    <submittedName>
        <fullName evidence="1">Uncharacterized protein</fullName>
    </submittedName>
</protein>
<proteinExistence type="predicted"/>
<accession>A0A4Y2JYI6</accession>
<comment type="caution">
    <text evidence="1">The sequence shown here is derived from an EMBL/GenBank/DDBJ whole genome shotgun (WGS) entry which is preliminary data.</text>
</comment>
<evidence type="ECO:0000313" key="2">
    <source>
        <dbReference type="Proteomes" id="UP000499080"/>
    </source>
</evidence>
<reference evidence="1 2" key="1">
    <citation type="journal article" date="2019" name="Sci. Rep.">
        <title>Orb-weaving spider Araneus ventricosus genome elucidates the spidroin gene catalogue.</title>
        <authorList>
            <person name="Kono N."/>
            <person name="Nakamura H."/>
            <person name="Ohtoshi R."/>
            <person name="Moran D.A.P."/>
            <person name="Shinohara A."/>
            <person name="Yoshida Y."/>
            <person name="Fujiwara M."/>
            <person name="Mori M."/>
            <person name="Tomita M."/>
            <person name="Arakawa K."/>
        </authorList>
    </citation>
    <scope>NUCLEOTIDE SEQUENCE [LARGE SCALE GENOMIC DNA]</scope>
</reference>
<sequence>MDPDPNGGFKEIFTDRSKLNERVGSDIVCLDEGIDIIWKEEIRLNDEASVFVAEAVAIQMAVGKVDPTKEKNSYFFGLQIRIGGSGV</sequence>
<dbReference type="AlphaFoldDB" id="A0A4Y2JYI6"/>
<organism evidence="1 2">
    <name type="scientific">Araneus ventricosus</name>
    <name type="common">Orbweaver spider</name>
    <name type="synonym">Epeira ventricosa</name>
    <dbReference type="NCBI Taxonomy" id="182803"/>
    <lineage>
        <taxon>Eukaryota</taxon>
        <taxon>Metazoa</taxon>
        <taxon>Ecdysozoa</taxon>
        <taxon>Arthropoda</taxon>
        <taxon>Chelicerata</taxon>
        <taxon>Arachnida</taxon>
        <taxon>Araneae</taxon>
        <taxon>Araneomorphae</taxon>
        <taxon>Entelegynae</taxon>
        <taxon>Araneoidea</taxon>
        <taxon>Araneidae</taxon>
        <taxon>Araneus</taxon>
    </lineage>
</organism>
<evidence type="ECO:0000313" key="1">
    <source>
        <dbReference type="EMBL" id="GBM94887.1"/>
    </source>
</evidence>
<gene>
    <name evidence="1" type="ORF">AVEN_118186_1</name>
</gene>
<dbReference type="OrthoDB" id="6515318at2759"/>